<name>A0A5J4IXQ4_9FLAO</name>
<accession>A0A5J4IXQ4</accession>
<organism evidence="1 2">
    <name type="scientific">Patiriisocius marinus</name>
    <dbReference type="NCBI Taxonomy" id="1397112"/>
    <lineage>
        <taxon>Bacteria</taxon>
        <taxon>Pseudomonadati</taxon>
        <taxon>Bacteroidota</taxon>
        <taxon>Flavobacteriia</taxon>
        <taxon>Flavobacteriales</taxon>
        <taxon>Flavobacteriaceae</taxon>
        <taxon>Patiriisocius</taxon>
    </lineage>
</organism>
<evidence type="ECO:0000313" key="1">
    <source>
        <dbReference type="EMBL" id="GER58600.1"/>
    </source>
</evidence>
<gene>
    <name evidence="1" type="ORF">ULMA_07080</name>
</gene>
<comment type="caution">
    <text evidence="1">The sequence shown here is derived from an EMBL/GenBank/DDBJ whole genome shotgun (WGS) entry which is preliminary data.</text>
</comment>
<keyword evidence="2" id="KW-1185">Reference proteome</keyword>
<dbReference type="AlphaFoldDB" id="A0A5J4IXQ4"/>
<sequence>MLIAMGANSIKANGTHLFRINKSPINTSSAATMYNTYPVLSNELIKFAAAGAISNIGINGTNLLIPNTSKVIPNKKRKIVVKVEFI</sequence>
<reference evidence="1 2" key="1">
    <citation type="submission" date="2019-08" db="EMBL/GenBank/DDBJ databases">
        <title>Draft genome sequence of Ulvibacter marinus type strain NBRC 109484.</title>
        <authorList>
            <person name="Kawano K."/>
            <person name="Ushijima N."/>
            <person name="Kihara M."/>
            <person name="Itoh H."/>
        </authorList>
    </citation>
    <scope>NUCLEOTIDE SEQUENCE [LARGE SCALE GENOMIC DNA]</scope>
    <source>
        <strain evidence="1 2">NBRC 109484</strain>
    </source>
</reference>
<proteinExistence type="predicted"/>
<evidence type="ECO:0000313" key="2">
    <source>
        <dbReference type="Proteomes" id="UP000326509"/>
    </source>
</evidence>
<dbReference type="EMBL" id="BKCG01000001">
    <property type="protein sequence ID" value="GER58600.1"/>
    <property type="molecule type" value="Genomic_DNA"/>
</dbReference>
<protein>
    <submittedName>
        <fullName evidence="1">Uncharacterized protein</fullName>
    </submittedName>
</protein>
<dbReference type="Proteomes" id="UP000326509">
    <property type="component" value="Unassembled WGS sequence"/>
</dbReference>